<evidence type="ECO:0000313" key="2">
    <source>
        <dbReference type="Proteomes" id="UP000694941"/>
    </source>
</evidence>
<dbReference type="Gene3D" id="1.10.510.10">
    <property type="entry name" value="Transferase(Phosphotransferase) domain 1"/>
    <property type="match status" value="1"/>
</dbReference>
<dbReference type="GeneID" id="106470177"/>
<name>A0ABM1TF34_LIMPO</name>
<gene>
    <name evidence="3" type="primary">LOC106470177</name>
</gene>
<feature type="non-terminal residue" evidence="3">
    <location>
        <position position="1"/>
    </location>
</feature>
<feature type="region of interest" description="Disordered" evidence="1">
    <location>
        <begin position="58"/>
        <end position="88"/>
    </location>
</feature>
<accession>A0ABM1TF34</accession>
<proteinExistence type="predicted"/>
<dbReference type="Proteomes" id="UP000694941">
    <property type="component" value="Unplaced"/>
</dbReference>
<dbReference type="SUPFAM" id="SSF56112">
    <property type="entry name" value="Protein kinase-like (PK-like)"/>
    <property type="match status" value="1"/>
</dbReference>
<protein>
    <submittedName>
        <fullName evidence="3">Cyclin-dependent kinase 7-like</fullName>
    </submittedName>
</protein>
<sequence>SSSSLPDYVQFRSLPGTPLKDIFTAVSDDLLELVHRLLALNPLNRCSCTEALKMPFFSNKPPPTPGPNLPQPSCVATDKKEGETNNARKRKLFDGDFGSMAKRLVF</sequence>
<reference evidence="3" key="1">
    <citation type="submission" date="2025-08" db="UniProtKB">
        <authorList>
            <consortium name="RefSeq"/>
        </authorList>
    </citation>
    <scope>IDENTIFICATION</scope>
    <source>
        <tissue evidence="3">Muscle</tissue>
    </source>
</reference>
<evidence type="ECO:0000313" key="3">
    <source>
        <dbReference type="RefSeq" id="XP_022254490.1"/>
    </source>
</evidence>
<dbReference type="InterPro" id="IPR011009">
    <property type="entry name" value="Kinase-like_dom_sf"/>
</dbReference>
<keyword evidence="2" id="KW-1185">Reference proteome</keyword>
<organism evidence="2 3">
    <name type="scientific">Limulus polyphemus</name>
    <name type="common">Atlantic horseshoe crab</name>
    <dbReference type="NCBI Taxonomy" id="6850"/>
    <lineage>
        <taxon>Eukaryota</taxon>
        <taxon>Metazoa</taxon>
        <taxon>Ecdysozoa</taxon>
        <taxon>Arthropoda</taxon>
        <taxon>Chelicerata</taxon>
        <taxon>Merostomata</taxon>
        <taxon>Xiphosura</taxon>
        <taxon>Limulidae</taxon>
        <taxon>Limulus</taxon>
    </lineage>
</organism>
<feature type="compositionally biased region" description="Pro residues" evidence="1">
    <location>
        <begin position="60"/>
        <end position="70"/>
    </location>
</feature>
<evidence type="ECO:0000256" key="1">
    <source>
        <dbReference type="SAM" id="MobiDB-lite"/>
    </source>
</evidence>
<dbReference type="RefSeq" id="XP_022254490.1">
    <property type="nucleotide sequence ID" value="XM_022398782.1"/>
</dbReference>